<evidence type="ECO:0000256" key="2">
    <source>
        <dbReference type="ARBA" id="ARBA00022679"/>
    </source>
</evidence>
<dbReference type="Proteomes" id="UP001642360">
    <property type="component" value="Unassembled WGS sequence"/>
</dbReference>
<keyword evidence="3" id="KW-0012">Acyltransferase</keyword>
<protein>
    <submittedName>
        <fullName evidence="4">Uncharacterized protein</fullName>
    </submittedName>
</protein>
<dbReference type="EMBL" id="CAUOFW020001303">
    <property type="protein sequence ID" value="CAK9143473.1"/>
    <property type="molecule type" value="Genomic_DNA"/>
</dbReference>
<keyword evidence="5" id="KW-1185">Reference proteome</keyword>
<reference evidence="4 5" key="1">
    <citation type="submission" date="2024-02" db="EMBL/GenBank/DDBJ databases">
        <authorList>
            <person name="Vignale AGUSTIN F."/>
            <person name="Sosa J E."/>
            <person name="Modenutti C."/>
        </authorList>
    </citation>
    <scope>NUCLEOTIDE SEQUENCE [LARGE SCALE GENOMIC DNA]</scope>
</reference>
<keyword evidence="2" id="KW-0808">Transferase</keyword>
<dbReference type="GO" id="GO:0016746">
    <property type="term" value="F:acyltransferase activity"/>
    <property type="evidence" value="ECO:0007669"/>
    <property type="project" value="UniProtKB-KW"/>
</dbReference>
<accession>A0ABC8RLB5</accession>
<evidence type="ECO:0000256" key="3">
    <source>
        <dbReference type="ARBA" id="ARBA00023315"/>
    </source>
</evidence>
<gene>
    <name evidence="4" type="ORF">ILEXP_LOCUS11188</name>
</gene>
<evidence type="ECO:0000313" key="5">
    <source>
        <dbReference type="Proteomes" id="UP001642360"/>
    </source>
</evidence>
<organism evidence="4 5">
    <name type="scientific">Ilex paraguariensis</name>
    <name type="common">yerba mate</name>
    <dbReference type="NCBI Taxonomy" id="185542"/>
    <lineage>
        <taxon>Eukaryota</taxon>
        <taxon>Viridiplantae</taxon>
        <taxon>Streptophyta</taxon>
        <taxon>Embryophyta</taxon>
        <taxon>Tracheophyta</taxon>
        <taxon>Spermatophyta</taxon>
        <taxon>Magnoliopsida</taxon>
        <taxon>eudicotyledons</taxon>
        <taxon>Gunneridae</taxon>
        <taxon>Pentapetalae</taxon>
        <taxon>asterids</taxon>
        <taxon>campanulids</taxon>
        <taxon>Aquifoliales</taxon>
        <taxon>Aquifoliaceae</taxon>
        <taxon>Ilex</taxon>
    </lineage>
</organism>
<dbReference type="InterPro" id="IPR023213">
    <property type="entry name" value="CAT-like_dom_sf"/>
</dbReference>
<dbReference type="PANTHER" id="PTHR31623:SF27">
    <property type="entry name" value="VINORINE SYNTHASE-LIKE"/>
    <property type="match status" value="1"/>
</dbReference>
<evidence type="ECO:0000256" key="1">
    <source>
        <dbReference type="ARBA" id="ARBA00009861"/>
    </source>
</evidence>
<sequence>MRTYHIFMNITVNKKISSKLCIFTSNTQNLSAHFLVLRAPKMKVDIISSELIKPSSPTPSEFRDFKLSFLDERIPPTYVPLIFYYSQNESTSNIKQSHMSNILKESLSQALTQFYPLAGRMKGQISVDCSDEGVCYVEAQVDSELTDIIECSEAKVFDQLIPYKIESVKEELAIQVTFFSCGGIVVGMCISHRIADGCTLCTFIKAWAATARGERNTVCPIFNLSSLFPPRDSPDFMPVTNHPAIRPPTQRVVTKRFVFTASGIAALKSELVKTNSNMLLPTRVEAVSALIWKCCIAATRRKNCSVSVAFHPVNFRKRMDPPLPENSFGNIFQMASAVTSGETDLGSLVGKLRGAIGKIDGDYIRKLQGEDGFDIVRNNFKEIGKLLSQGDVQVLRFSSWCGFPIYEADFGWGNPTWVSSASFSNIDSIKLMDSRGVGGIEAWVILAEEDMMEFEKDVELQLYTTLSS</sequence>
<name>A0ABC8RLB5_9AQUA</name>
<dbReference type="AlphaFoldDB" id="A0ABC8RLB5"/>
<dbReference type="Gene3D" id="3.30.559.10">
    <property type="entry name" value="Chloramphenicol acetyltransferase-like domain"/>
    <property type="match status" value="2"/>
</dbReference>
<proteinExistence type="inferred from homology"/>
<comment type="similarity">
    <text evidence="1">Belongs to the plant acyltransferase family.</text>
</comment>
<evidence type="ECO:0000313" key="4">
    <source>
        <dbReference type="EMBL" id="CAK9143473.1"/>
    </source>
</evidence>
<dbReference type="Pfam" id="PF02458">
    <property type="entry name" value="Transferase"/>
    <property type="match status" value="1"/>
</dbReference>
<comment type="caution">
    <text evidence="4">The sequence shown here is derived from an EMBL/GenBank/DDBJ whole genome shotgun (WGS) entry which is preliminary data.</text>
</comment>
<dbReference type="PANTHER" id="PTHR31623">
    <property type="entry name" value="F21J9.9"/>
    <property type="match status" value="1"/>
</dbReference>